<name>A0A6A4Z5N6_APHAT</name>
<evidence type="ECO:0000259" key="1">
    <source>
        <dbReference type="Pfam" id="PF24964"/>
    </source>
</evidence>
<proteinExistence type="predicted"/>
<evidence type="ECO:0000313" key="3">
    <source>
        <dbReference type="Proteomes" id="UP000469452"/>
    </source>
</evidence>
<comment type="caution">
    <text evidence="2">The sequence shown here is derived from an EMBL/GenBank/DDBJ whole genome shotgun (WGS) entry which is preliminary data.</text>
</comment>
<sequence>MAKSATGRELTDDQRTALYHRLLQLKKNGRVGSGDMKELMRTFNVSQQTISRIWLRGCQTAAEMGCAKVASRKKGRCGAPRKYDGDSVRDVVTSVPSYRRSNFRSLAAATGIPKTSLWNLLQANKLRRRTSRVKPMLSVKQKSDRFKYVQKFVRAGHGRSRVWHDMLDYVHLDEKWFYITQINRRYYLWHDEPIPQRKVQSKRHITKVMFLCAVARPRFDFGRRVMWDGKIGLWPIVETKVAARRSKNRDRGTPVTVPMTVTKPIYRRLLVDKVIPAVQTKWPGRRGGTIYLQQDNARPHAAVDDAEVVAASRKNGWNIQLLAQPAMSPDFNVLDLGFFNAIQSLQHQTAVRTIDDLIASVQDAFSSLASQVLDKTFMTLQKVMEEAFKLAGDNVYKLPHLKKDVQLKSGTVALRPPCDEDVTLALDALESRLDDEYLVDEIVGMLGPALNIVDDA</sequence>
<dbReference type="VEuPathDB" id="FungiDB:H257_07636"/>
<evidence type="ECO:0000313" key="2">
    <source>
        <dbReference type="EMBL" id="KAF0702393.1"/>
    </source>
</evidence>
<protein>
    <recommendedName>
        <fullName evidence="1">DUF7769 domain-containing protein</fullName>
    </recommendedName>
</protein>
<dbReference type="Pfam" id="PF24964">
    <property type="entry name" value="DUF7769"/>
    <property type="match status" value="1"/>
</dbReference>
<dbReference type="PANTHER" id="PTHR47169">
    <property type="entry name" value="OS01G0541250 PROTEIN"/>
    <property type="match status" value="1"/>
</dbReference>
<accession>A0A6A4Z5N6</accession>
<dbReference type="GO" id="GO:0003676">
    <property type="term" value="F:nucleic acid binding"/>
    <property type="evidence" value="ECO:0007669"/>
    <property type="project" value="InterPro"/>
</dbReference>
<feature type="domain" description="DUF7769" evidence="1">
    <location>
        <begin position="10"/>
        <end position="62"/>
    </location>
</feature>
<dbReference type="InterPro" id="IPR036397">
    <property type="entry name" value="RNaseH_sf"/>
</dbReference>
<dbReference type="Gene3D" id="3.30.420.10">
    <property type="entry name" value="Ribonuclease H-like superfamily/Ribonuclease H"/>
    <property type="match status" value="1"/>
</dbReference>
<organism evidence="2 3">
    <name type="scientific">Aphanomyces astaci</name>
    <name type="common">Crayfish plague agent</name>
    <dbReference type="NCBI Taxonomy" id="112090"/>
    <lineage>
        <taxon>Eukaryota</taxon>
        <taxon>Sar</taxon>
        <taxon>Stramenopiles</taxon>
        <taxon>Oomycota</taxon>
        <taxon>Saprolegniomycetes</taxon>
        <taxon>Saprolegniales</taxon>
        <taxon>Verrucalvaceae</taxon>
        <taxon>Aphanomyces</taxon>
    </lineage>
</organism>
<dbReference type="InterPro" id="IPR056671">
    <property type="entry name" value="DUF7769"/>
</dbReference>
<gene>
    <name evidence="2" type="ORF">AaE_015963</name>
</gene>
<reference evidence="2 3" key="1">
    <citation type="submission" date="2019-06" db="EMBL/GenBank/DDBJ databases">
        <title>Genomics analysis of Aphanomyces spp. identifies a new class of oomycete effector associated with host adaptation.</title>
        <authorList>
            <person name="Gaulin E."/>
        </authorList>
    </citation>
    <scope>NUCLEOTIDE SEQUENCE [LARGE SCALE GENOMIC DNA]</scope>
    <source>
        <strain evidence="2 3">E</strain>
    </source>
</reference>
<dbReference type="Proteomes" id="UP000469452">
    <property type="component" value="Unassembled WGS sequence"/>
</dbReference>
<dbReference type="AlphaFoldDB" id="A0A6A4Z5N6"/>
<dbReference type="EMBL" id="VJMI01021154">
    <property type="protein sequence ID" value="KAF0702393.1"/>
    <property type="molecule type" value="Genomic_DNA"/>
</dbReference>